<evidence type="ECO:0000313" key="2">
    <source>
        <dbReference type="EMBL" id="KAF7513919.1"/>
    </source>
</evidence>
<feature type="transmembrane region" description="Helical" evidence="1">
    <location>
        <begin position="154"/>
        <end position="175"/>
    </location>
</feature>
<protein>
    <submittedName>
        <fullName evidence="2">Uncharacterized protein</fullName>
    </submittedName>
</protein>
<keyword evidence="1" id="KW-0812">Transmembrane</keyword>
<dbReference type="PANTHER" id="PTHR35394">
    <property type="entry name" value="DUF3176 DOMAIN-CONTAINING PROTEIN"/>
    <property type="match status" value="1"/>
</dbReference>
<organism evidence="2 3">
    <name type="scientific">Endocarpon pusillum</name>
    <dbReference type="NCBI Taxonomy" id="364733"/>
    <lineage>
        <taxon>Eukaryota</taxon>
        <taxon>Fungi</taxon>
        <taxon>Dikarya</taxon>
        <taxon>Ascomycota</taxon>
        <taxon>Pezizomycotina</taxon>
        <taxon>Eurotiomycetes</taxon>
        <taxon>Chaetothyriomycetidae</taxon>
        <taxon>Verrucariales</taxon>
        <taxon>Verrucariaceae</taxon>
        <taxon>Endocarpon</taxon>
    </lineage>
</organism>
<dbReference type="OrthoDB" id="5376804at2759"/>
<comment type="caution">
    <text evidence="2">The sequence shown here is derived from an EMBL/GenBank/DDBJ whole genome shotgun (WGS) entry which is preliminary data.</text>
</comment>
<name>A0A8H7AUS7_9EURO</name>
<gene>
    <name evidence="2" type="ORF">GJ744_006533</name>
</gene>
<dbReference type="PANTHER" id="PTHR35394:SF5">
    <property type="entry name" value="DUF3176 DOMAIN-CONTAINING PROTEIN"/>
    <property type="match status" value="1"/>
</dbReference>
<feature type="transmembrane region" description="Helical" evidence="1">
    <location>
        <begin position="54"/>
        <end position="77"/>
    </location>
</feature>
<keyword evidence="3" id="KW-1185">Reference proteome</keyword>
<feature type="transmembrane region" description="Helical" evidence="1">
    <location>
        <begin position="501"/>
        <end position="523"/>
    </location>
</feature>
<dbReference type="EMBL" id="JAACFV010000003">
    <property type="protein sequence ID" value="KAF7513919.1"/>
    <property type="molecule type" value="Genomic_DNA"/>
</dbReference>
<keyword evidence="1" id="KW-0472">Membrane</keyword>
<feature type="transmembrane region" description="Helical" evidence="1">
    <location>
        <begin position="97"/>
        <end position="117"/>
    </location>
</feature>
<evidence type="ECO:0000313" key="3">
    <source>
        <dbReference type="Proteomes" id="UP000606974"/>
    </source>
</evidence>
<dbReference type="AlphaFoldDB" id="A0A8H7AUS7"/>
<reference evidence="2" key="1">
    <citation type="submission" date="2020-02" db="EMBL/GenBank/DDBJ databases">
        <authorList>
            <person name="Palmer J.M."/>
        </authorList>
    </citation>
    <scope>NUCLEOTIDE SEQUENCE</scope>
    <source>
        <strain evidence="2">EPUS1.4</strain>
        <tissue evidence="2">Thallus</tissue>
    </source>
</reference>
<dbReference type="Pfam" id="PF11374">
    <property type="entry name" value="DUF3176"/>
    <property type="match status" value="1"/>
</dbReference>
<dbReference type="Proteomes" id="UP000606974">
    <property type="component" value="Unassembled WGS sequence"/>
</dbReference>
<accession>A0A8H7AUS7</accession>
<keyword evidence="1" id="KW-1133">Transmembrane helix</keyword>
<proteinExistence type="predicted"/>
<dbReference type="InterPro" id="IPR021514">
    <property type="entry name" value="DUF3176"/>
</dbReference>
<sequence length="603" mass="66600">MPRNDCLWKAMKSMSSSQAERATLVTPPNGSNQHSKYHGKYKAWLRWFFSDSWALEYLAMTIAVAALAVIFTVLMLYDGKPLNSWPHAIQLNTVLSALATIMKGFMLMPVCACLSQLKWLWYTGKTKSLQDFQIFDIASRGPWGALQLLFRLKFWQMASIGSIVILLSLASDAFLQQSVGYPLRVHPQSRNIASIPYAQHFNLYDSLASSPYTTQPLIAAVYEGVFSRNRTRSASSITPCCPTGNCTFPEYASLAVCSHCHNVSSLLRVTHQISGISRYSLPNGHSLTSESTNSGYLSINASIGPSTLRPNHLELNSDTLSKYQSPGTITNVSVISGGDPSEPWAYTAWDCVLAFCAKSYQASQSLSYFNETPLDVFEDLQSGTSSLNRAGDLETFFFDVPSTHLTTIGGRNRTFSVNTRSLEALQDSLGTALLGDTGRNETGQFAFTNWIAQGFYNNGVKNVETTFANIADALTDAMRVKSQERVQGTVLVMEPFIQVQWLWLLYPFIVVTLSMVFLGLTVWRTRRSEVPSWRSSVLAVMEHGVNSSIQEDTSSDLHNGVDGDLATAAGKEQVGDLEVWAEEVSVRLRSRGLWGKGFGLTVT</sequence>
<evidence type="ECO:0000256" key="1">
    <source>
        <dbReference type="SAM" id="Phobius"/>
    </source>
</evidence>